<keyword evidence="3 6" id="KW-0347">Helicase</keyword>
<keyword evidence="4 6" id="KW-0067">ATP-binding</keyword>
<dbReference type="SMART" id="SM01178">
    <property type="entry name" value="DUF4217"/>
    <property type="match status" value="1"/>
</dbReference>
<keyword evidence="10" id="KW-1185">Reference proteome</keyword>
<feature type="chain" id="PRO_5025447413" description="ATP-dependent RNA helicase" evidence="7">
    <location>
        <begin position="19"/>
        <end position="319"/>
    </location>
</feature>
<evidence type="ECO:0000256" key="2">
    <source>
        <dbReference type="ARBA" id="ARBA00022801"/>
    </source>
</evidence>
<keyword evidence="7" id="KW-0732">Signal</keyword>
<comment type="caution">
    <text evidence="9">The sequence shown here is derived from an EMBL/GenBank/DDBJ whole genome shotgun (WGS) entry which is preliminary data.</text>
</comment>
<evidence type="ECO:0000256" key="4">
    <source>
        <dbReference type="ARBA" id="ARBA00022840"/>
    </source>
</evidence>
<dbReference type="EC" id="3.6.4.13" evidence="6"/>
<dbReference type="Proteomes" id="UP000485058">
    <property type="component" value="Unassembled WGS sequence"/>
</dbReference>
<dbReference type="EMBL" id="BLLF01000456">
    <property type="protein sequence ID" value="GFH11993.1"/>
    <property type="molecule type" value="Genomic_DNA"/>
</dbReference>
<organism evidence="9 10">
    <name type="scientific">Haematococcus lacustris</name>
    <name type="common">Green alga</name>
    <name type="synonym">Haematococcus pluvialis</name>
    <dbReference type="NCBI Taxonomy" id="44745"/>
    <lineage>
        <taxon>Eukaryota</taxon>
        <taxon>Viridiplantae</taxon>
        <taxon>Chlorophyta</taxon>
        <taxon>core chlorophytes</taxon>
        <taxon>Chlorophyceae</taxon>
        <taxon>CS clade</taxon>
        <taxon>Chlamydomonadales</taxon>
        <taxon>Haematococcaceae</taxon>
        <taxon>Haematococcus</taxon>
    </lineage>
</organism>
<evidence type="ECO:0000256" key="5">
    <source>
        <dbReference type="ARBA" id="ARBA00022884"/>
    </source>
</evidence>
<accession>A0A699YPE2</accession>
<dbReference type="PROSITE" id="PS51194">
    <property type="entry name" value="HELICASE_CTER"/>
    <property type="match status" value="1"/>
</dbReference>
<keyword evidence="1 6" id="KW-0547">Nucleotide-binding</keyword>
<evidence type="ECO:0000256" key="7">
    <source>
        <dbReference type="SAM" id="SignalP"/>
    </source>
</evidence>
<dbReference type="SUPFAM" id="SSF52540">
    <property type="entry name" value="P-loop containing nucleoside triphosphate hydrolases"/>
    <property type="match status" value="1"/>
</dbReference>
<dbReference type="SMART" id="SM00490">
    <property type="entry name" value="HELICc"/>
    <property type="match status" value="1"/>
</dbReference>
<evidence type="ECO:0000256" key="3">
    <source>
        <dbReference type="ARBA" id="ARBA00022806"/>
    </source>
</evidence>
<dbReference type="Pfam" id="PF13959">
    <property type="entry name" value="CTE_SPB4"/>
    <property type="match status" value="1"/>
</dbReference>
<proteinExistence type="inferred from homology"/>
<name>A0A699YPE2_HAELA</name>
<comment type="domain">
    <text evidence="6">The Q motif is unique to and characteristic of the DEAD box family of RNA helicases and controls ATP binding and hydrolysis.</text>
</comment>
<dbReference type="InterPro" id="IPR001650">
    <property type="entry name" value="Helicase_C-like"/>
</dbReference>
<evidence type="ECO:0000313" key="10">
    <source>
        <dbReference type="Proteomes" id="UP000485058"/>
    </source>
</evidence>
<feature type="domain" description="Helicase C-terminal" evidence="8">
    <location>
        <begin position="82"/>
        <end position="235"/>
    </location>
</feature>
<feature type="signal peptide" evidence="7">
    <location>
        <begin position="1"/>
        <end position="18"/>
    </location>
</feature>
<dbReference type="InterPro" id="IPR027417">
    <property type="entry name" value="P-loop_NTPase"/>
</dbReference>
<dbReference type="GO" id="GO:0005524">
    <property type="term" value="F:ATP binding"/>
    <property type="evidence" value="ECO:0007669"/>
    <property type="project" value="UniProtKB-UniRule"/>
</dbReference>
<dbReference type="CDD" id="cd18787">
    <property type="entry name" value="SF2_C_DEAD"/>
    <property type="match status" value="1"/>
</dbReference>
<gene>
    <name evidence="9" type="ORF">HaLaN_07604</name>
</gene>
<dbReference type="InterPro" id="IPR025313">
    <property type="entry name" value="SPB4-like_CTE"/>
</dbReference>
<dbReference type="Pfam" id="PF00271">
    <property type="entry name" value="Helicase_C"/>
    <property type="match status" value="1"/>
</dbReference>
<dbReference type="AlphaFoldDB" id="A0A699YPE2"/>
<dbReference type="Gene3D" id="3.40.50.300">
    <property type="entry name" value="P-loop containing nucleotide triphosphate hydrolases"/>
    <property type="match status" value="1"/>
</dbReference>
<keyword evidence="5 6" id="KW-0694">RNA-binding</keyword>
<comment type="similarity">
    <text evidence="6">Belongs to the DEAD box helicase family.</text>
</comment>
<reference evidence="9 10" key="1">
    <citation type="submission" date="2020-02" db="EMBL/GenBank/DDBJ databases">
        <title>Draft genome sequence of Haematococcus lacustris strain NIES-144.</title>
        <authorList>
            <person name="Morimoto D."/>
            <person name="Nakagawa S."/>
            <person name="Yoshida T."/>
            <person name="Sawayama S."/>
        </authorList>
    </citation>
    <scope>NUCLEOTIDE SEQUENCE [LARGE SCALE GENOMIC DNA]</scope>
    <source>
        <strain evidence="9 10">NIES-144</strain>
    </source>
</reference>
<comment type="catalytic activity">
    <reaction evidence="6">
        <text>ATP + H2O = ADP + phosphate + H(+)</text>
        <dbReference type="Rhea" id="RHEA:13065"/>
        <dbReference type="ChEBI" id="CHEBI:15377"/>
        <dbReference type="ChEBI" id="CHEBI:15378"/>
        <dbReference type="ChEBI" id="CHEBI:30616"/>
        <dbReference type="ChEBI" id="CHEBI:43474"/>
        <dbReference type="ChEBI" id="CHEBI:456216"/>
        <dbReference type="EC" id="3.6.4.13"/>
    </reaction>
</comment>
<keyword evidence="2 6" id="KW-0378">Hydrolase</keyword>
<comment type="function">
    <text evidence="6">RNA helicase.</text>
</comment>
<dbReference type="GO" id="GO:0016787">
    <property type="term" value="F:hydrolase activity"/>
    <property type="evidence" value="ECO:0007669"/>
    <property type="project" value="UniProtKB-KW"/>
</dbReference>
<sequence length="319" mass="34226">MRPTACWTWALRSSCARSWLCWMLAKQQQQQGSTSDARGPAKSRPRTTALLSATLHAGLSGLATVSLHDPVAAGFTLSKAAGHASATGSAERRKAVVFLSSCDGVELHWELLGRCWHSASGGPLLGREVPMLKLHGDMPQAQRTSSFVTFSEAPCAVLLCTDVAARGLDFPDVTVIIQYDVAGAMEDSGALTAGRNARGAASRAPSSREAVKPMALAFNLQRKLMQVVGHDTQLRQLAADAFRSFTRAYAAHTADVKKVFHVRNLHLGHIAFAHALKDTPTMLGSSGSATERKRKRVEELASKQRVAKKALYKKAAAIS</sequence>
<evidence type="ECO:0000313" key="9">
    <source>
        <dbReference type="EMBL" id="GFH11993.1"/>
    </source>
</evidence>
<dbReference type="GO" id="GO:0003724">
    <property type="term" value="F:RNA helicase activity"/>
    <property type="evidence" value="ECO:0007669"/>
    <property type="project" value="UniProtKB-EC"/>
</dbReference>
<dbReference type="PANTHER" id="PTHR24031">
    <property type="entry name" value="RNA HELICASE"/>
    <property type="match status" value="1"/>
</dbReference>
<evidence type="ECO:0000256" key="1">
    <source>
        <dbReference type="ARBA" id="ARBA00022741"/>
    </source>
</evidence>
<dbReference type="GO" id="GO:0003723">
    <property type="term" value="F:RNA binding"/>
    <property type="evidence" value="ECO:0007669"/>
    <property type="project" value="UniProtKB-UniRule"/>
</dbReference>
<protein>
    <recommendedName>
        <fullName evidence="6">ATP-dependent RNA helicase</fullName>
        <ecNumber evidence="6">3.6.4.13</ecNumber>
    </recommendedName>
</protein>
<evidence type="ECO:0000259" key="8">
    <source>
        <dbReference type="PROSITE" id="PS51194"/>
    </source>
</evidence>
<evidence type="ECO:0000256" key="6">
    <source>
        <dbReference type="RuleBase" id="RU365068"/>
    </source>
</evidence>